<evidence type="ECO:0000313" key="1">
    <source>
        <dbReference type="EMBL" id="ACV58136.1"/>
    </source>
</evidence>
<gene>
    <name evidence="1" type="ordered locus">Aaci_1100</name>
</gene>
<dbReference type="KEGG" id="aac:Aaci_1100"/>
<reference evidence="2" key="1">
    <citation type="submission" date="2009-09" db="EMBL/GenBank/DDBJ databases">
        <title>The complete chromosome of Alicyclobacillus acidocaldarius subsp. acidocaldarius DSM 446.</title>
        <authorList>
            <consortium name="US DOE Joint Genome Institute (JGI-PGF)"/>
            <person name="Lucas S."/>
            <person name="Copeland A."/>
            <person name="Lapidus A."/>
            <person name="Glavina del Rio T."/>
            <person name="Dalin E."/>
            <person name="Tice H."/>
            <person name="Bruce D."/>
            <person name="Goodwin L."/>
            <person name="Pitluck S."/>
            <person name="Kyrpides N."/>
            <person name="Mavromatis K."/>
            <person name="Ivanova N."/>
            <person name="Ovchinnikova G."/>
            <person name="Chertkov O."/>
            <person name="Sims D."/>
            <person name="Brettin T."/>
            <person name="Detter J.C."/>
            <person name="Han C."/>
            <person name="Larimer F."/>
            <person name="Land M."/>
            <person name="Hauser L."/>
            <person name="Markowitz V."/>
            <person name="Cheng J.-F."/>
            <person name="Hugenholtz P."/>
            <person name="Woyke T."/>
            <person name="Wu D."/>
            <person name="Pukall R."/>
            <person name="Klenk H.-P."/>
            <person name="Eisen J.A."/>
        </authorList>
    </citation>
    <scope>NUCLEOTIDE SEQUENCE [LARGE SCALE GENOMIC DNA]</scope>
    <source>
        <strain evidence="2">ATCC 27009 / DSM 446 / BCRC 14685 / JCM 5260 / KCTC 1825 / NBRC 15652 / NCIMB 11725 / NRRL B-14509 / 104-IA</strain>
    </source>
</reference>
<protein>
    <submittedName>
        <fullName evidence="1">Uncharacterized protein</fullName>
    </submittedName>
</protein>
<keyword evidence="2" id="KW-1185">Reference proteome</keyword>
<dbReference type="Proteomes" id="UP000001917">
    <property type="component" value="Chromosome"/>
</dbReference>
<dbReference type="EMBL" id="CP001727">
    <property type="protein sequence ID" value="ACV58136.1"/>
    <property type="molecule type" value="Genomic_DNA"/>
</dbReference>
<accession>C8WVL4</accession>
<dbReference type="HOGENOM" id="CLU_1318673_0_0_9"/>
<sequence>MASLDLTESRIYDPNTLLILTSPENATKLLRSKAQPHWVCGYELDDSFPAPEAVIEHLKNEDVIGWRAFWLGLLIRYLLTEGPIELGDFIRQKLSQDWLSRLEEANVDGWYPLIRRNFEEANCVLDELDEHLTATDHWLCVVYEGLEAFDVAGSYVPIRALVGLWFDRLRRWRRLRAKIFLRPDLFHIGRLNFPDASKLSGHFIRVDG</sequence>
<dbReference type="eggNOG" id="ENOG502ZVS3">
    <property type="taxonomic scope" value="Bacteria"/>
</dbReference>
<dbReference type="STRING" id="521098.Aaci_1100"/>
<evidence type="ECO:0000313" key="2">
    <source>
        <dbReference type="Proteomes" id="UP000001917"/>
    </source>
</evidence>
<name>C8WVL4_ALIAD</name>
<organism evidence="1 2">
    <name type="scientific">Alicyclobacillus acidocaldarius subsp. acidocaldarius (strain ATCC 27009 / DSM 446 / BCRC 14685 / JCM 5260 / KCTC 1825 / NBRC 15652 / NCIMB 11725 / NRRL B-14509 / 104-IA)</name>
    <name type="common">Bacillus acidocaldarius</name>
    <dbReference type="NCBI Taxonomy" id="521098"/>
    <lineage>
        <taxon>Bacteria</taxon>
        <taxon>Bacillati</taxon>
        <taxon>Bacillota</taxon>
        <taxon>Bacilli</taxon>
        <taxon>Bacillales</taxon>
        <taxon>Alicyclobacillaceae</taxon>
        <taxon>Alicyclobacillus</taxon>
    </lineage>
</organism>
<proteinExistence type="predicted"/>
<dbReference type="AlphaFoldDB" id="C8WVL4"/>
<reference evidence="1 2" key="2">
    <citation type="journal article" date="2010" name="Stand. Genomic Sci.">
        <title>Complete genome sequence of Alicyclobacillus acidocaldarius type strain (104-IA).</title>
        <authorList>
            <person name="Mavromatis K."/>
            <person name="Sikorski J."/>
            <person name="Lapidus A."/>
            <person name="Glavina Del Rio T."/>
            <person name="Copeland A."/>
            <person name="Tice H."/>
            <person name="Cheng J.F."/>
            <person name="Lucas S."/>
            <person name="Chen F."/>
            <person name="Nolan M."/>
            <person name="Bruce D."/>
            <person name="Goodwin L."/>
            <person name="Pitluck S."/>
            <person name="Ivanova N."/>
            <person name="Ovchinnikova G."/>
            <person name="Pati A."/>
            <person name="Chen A."/>
            <person name="Palaniappan K."/>
            <person name="Land M."/>
            <person name="Hauser L."/>
            <person name="Chang Y.J."/>
            <person name="Jeffries C.D."/>
            <person name="Chain P."/>
            <person name="Meincke L."/>
            <person name="Sims D."/>
            <person name="Chertkov O."/>
            <person name="Han C."/>
            <person name="Brettin T."/>
            <person name="Detter J.C."/>
            <person name="Wahrenburg C."/>
            <person name="Rohde M."/>
            <person name="Pukall R."/>
            <person name="Goker M."/>
            <person name="Bristow J."/>
            <person name="Eisen J.A."/>
            <person name="Markowitz V."/>
            <person name="Hugenholtz P."/>
            <person name="Klenk H.P."/>
            <person name="Kyrpides N.C."/>
        </authorList>
    </citation>
    <scope>NUCLEOTIDE SEQUENCE [LARGE SCALE GENOMIC DNA]</scope>
    <source>
        <strain evidence="2">ATCC 27009 / DSM 446 / BCRC 14685 / JCM 5260 / KCTC 1825 / NBRC 15652 / NCIMB 11725 / NRRL B-14509 / 104-IA</strain>
    </source>
</reference>
<dbReference type="RefSeq" id="WP_012810478.1">
    <property type="nucleotide sequence ID" value="NC_013205.1"/>
</dbReference>